<keyword evidence="1" id="KW-0175">Coiled coil</keyword>
<accession>A0ABR1WD65</accession>
<comment type="caution">
    <text evidence="3">The sequence shown here is derived from an EMBL/GenBank/DDBJ whole genome shotgun (WGS) entry which is preliminary data.</text>
</comment>
<dbReference type="EMBL" id="JAQQWN010000006">
    <property type="protein sequence ID" value="KAK8080104.1"/>
    <property type="molecule type" value="Genomic_DNA"/>
</dbReference>
<keyword evidence="2" id="KW-0472">Membrane</keyword>
<proteinExistence type="predicted"/>
<dbReference type="GeneID" id="92045297"/>
<sequence length="388" mass="44873">MGKRKTLEEIQIEEFEQDMLELERREREDEARQRLIQKNIEEKHSRKLEEEWALAKDVCRQFRKTIERNSSDSEAYWWDQYARNRYGDLYTAEFAGEEDPTATYRRRSIPSPRSDDEASIAVALAAKKEGPPHSTGTGTGTGDRYDYYRPVCTGVDHLQEEWYYRPVPNLLFLAAVIYVVPWLAAVLVWEITRLPIHFFAGLLAWAARMLRDYVVLPPLRWLGRELVLPVVAGVFDVSVASWALYGSTWVLWRLFGFFESSGAALVVGKWALRACVVAVPWTGGERSRVAVRMYYCWAAYVVLCLVWWYWPASPTAPTPLSFVEMVEGGDSGPVVVRTVREALGADDRLFTFSMGRWERRIMDWFVDTGYTLRPCVFSDCMIPAEDRW</sequence>
<organism evidence="3 4">
    <name type="scientific">Apiospora hydei</name>
    <dbReference type="NCBI Taxonomy" id="1337664"/>
    <lineage>
        <taxon>Eukaryota</taxon>
        <taxon>Fungi</taxon>
        <taxon>Dikarya</taxon>
        <taxon>Ascomycota</taxon>
        <taxon>Pezizomycotina</taxon>
        <taxon>Sordariomycetes</taxon>
        <taxon>Xylariomycetidae</taxon>
        <taxon>Amphisphaeriales</taxon>
        <taxon>Apiosporaceae</taxon>
        <taxon>Apiospora</taxon>
    </lineage>
</organism>
<reference evidence="3 4" key="1">
    <citation type="submission" date="2023-01" db="EMBL/GenBank/DDBJ databases">
        <title>Analysis of 21 Apiospora genomes using comparative genomics revels a genus with tremendous synthesis potential of carbohydrate active enzymes and secondary metabolites.</title>
        <authorList>
            <person name="Sorensen T."/>
        </authorList>
    </citation>
    <scope>NUCLEOTIDE SEQUENCE [LARGE SCALE GENOMIC DNA]</scope>
    <source>
        <strain evidence="3 4">CBS 114990</strain>
    </source>
</reference>
<evidence type="ECO:0000256" key="1">
    <source>
        <dbReference type="SAM" id="Coils"/>
    </source>
</evidence>
<feature type="transmembrane region" description="Helical" evidence="2">
    <location>
        <begin position="170"/>
        <end position="189"/>
    </location>
</feature>
<gene>
    <name evidence="3" type="ORF">PG997_007922</name>
</gene>
<evidence type="ECO:0000313" key="4">
    <source>
        <dbReference type="Proteomes" id="UP001433268"/>
    </source>
</evidence>
<feature type="transmembrane region" description="Helical" evidence="2">
    <location>
        <begin position="293"/>
        <end position="310"/>
    </location>
</feature>
<dbReference type="RefSeq" id="XP_066667579.1">
    <property type="nucleotide sequence ID" value="XM_066812237.1"/>
</dbReference>
<keyword evidence="2" id="KW-0812">Transmembrane</keyword>
<feature type="transmembrane region" description="Helical" evidence="2">
    <location>
        <begin position="251"/>
        <end position="272"/>
    </location>
</feature>
<dbReference type="Proteomes" id="UP001433268">
    <property type="component" value="Unassembled WGS sequence"/>
</dbReference>
<feature type="coiled-coil region" evidence="1">
    <location>
        <begin position="5"/>
        <end position="32"/>
    </location>
</feature>
<keyword evidence="2" id="KW-1133">Transmembrane helix</keyword>
<evidence type="ECO:0000313" key="3">
    <source>
        <dbReference type="EMBL" id="KAK8080104.1"/>
    </source>
</evidence>
<name>A0ABR1WD65_9PEZI</name>
<evidence type="ECO:0000256" key="2">
    <source>
        <dbReference type="SAM" id="Phobius"/>
    </source>
</evidence>
<keyword evidence="4" id="KW-1185">Reference proteome</keyword>
<protein>
    <submittedName>
        <fullName evidence="3">Uncharacterized protein</fullName>
    </submittedName>
</protein>